<feature type="chain" id="PRO_5042574629" description="Lipocalin-like domain-containing protein" evidence="1">
    <location>
        <begin position="26"/>
        <end position="142"/>
    </location>
</feature>
<evidence type="ECO:0000256" key="1">
    <source>
        <dbReference type="SAM" id="SignalP"/>
    </source>
</evidence>
<dbReference type="EMBL" id="LT906468">
    <property type="protein sequence ID" value="SNV47959.1"/>
    <property type="molecule type" value="Genomic_DNA"/>
</dbReference>
<dbReference type="AlphaFoldDB" id="A0AAJ5BZQ5"/>
<evidence type="ECO:0000313" key="3">
    <source>
        <dbReference type="Proteomes" id="UP000215355"/>
    </source>
</evidence>
<evidence type="ECO:0000313" key="2">
    <source>
        <dbReference type="EMBL" id="SNV47959.1"/>
    </source>
</evidence>
<dbReference type="KEGG" id="smiz:4412673_01455"/>
<feature type="signal peptide" evidence="1">
    <location>
        <begin position="1"/>
        <end position="25"/>
    </location>
</feature>
<dbReference type="PROSITE" id="PS51257">
    <property type="entry name" value="PROKAR_LIPOPROTEIN"/>
    <property type="match status" value="1"/>
</dbReference>
<accession>A0AAJ5BZQ5</accession>
<sequence>MKRDNKLKSFFAICFLLVGMSFLFASCSKDENNPEQDSGSIDEVVGTFKGTIDIVGGEKKFNELVEITKVSNNKVKITAKNTGLNLPVKEVQVYNNSGRGVLTEASEPQGVLVYTTSNKALSFVTKVTAEGEEMYSFEGTKQ</sequence>
<evidence type="ECO:0008006" key="4">
    <source>
        <dbReference type="Google" id="ProtNLM"/>
    </source>
</evidence>
<protein>
    <recommendedName>
        <fullName evidence="4">Lipocalin-like domain-containing protein</fullName>
    </recommendedName>
</protein>
<proteinExistence type="predicted"/>
<keyword evidence="1" id="KW-0732">Signal</keyword>
<reference evidence="2 3" key="1">
    <citation type="submission" date="2017-06" db="EMBL/GenBank/DDBJ databases">
        <authorList>
            <consortium name="Pathogen Informatics"/>
        </authorList>
    </citation>
    <scope>NUCLEOTIDE SEQUENCE [LARGE SCALE GENOMIC DNA]</scope>
    <source>
        <strain evidence="2 3">NCTC12149</strain>
    </source>
</reference>
<organism evidence="2 3">
    <name type="scientific">Sphingobacterium mizutaii</name>
    <dbReference type="NCBI Taxonomy" id="1010"/>
    <lineage>
        <taxon>Bacteria</taxon>
        <taxon>Pseudomonadati</taxon>
        <taxon>Bacteroidota</taxon>
        <taxon>Sphingobacteriia</taxon>
        <taxon>Sphingobacteriales</taxon>
        <taxon>Sphingobacteriaceae</taxon>
        <taxon>Sphingobacterium</taxon>
    </lineage>
</organism>
<name>A0AAJ5BZQ5_9SPHI</name>
<dbReference type="Proteomes" id="UP000215355">
    <property type="component" value="Chromosome 1"/>
</dbReference>
<dbReference type="RefSeq" id="WP_093095347.1">
    <property type="nucleotide sequence ID" value="NZ_CP158798.1"/>
</dbReference>
<gene>
    <name evidence="2" type="ORF">SAMEA4412673_01455</name>
</gene>